<evidence type="ECO:0000256" key="1">
    <source>
        <dbReference type="SAM" id="MobiDB-lite"/>
    </source>
</evidence>
<feature type="compositionally biased region" description="Basic residues" evidence="1">
    <location>
        <begin position="1"/>
        <end position="15"/>
    </location>
</feature>
<organism evidence="2 3">
    <name type="scientific">Chiloscyllium punctatum</name>
    <name type="common">Brownbanded bambooshark</name>
    <name type="synonym">Hemiscyllium punctatum</name>
    <dbReference type="NCBI Taxonomy" id="137246"/>
    <lineage>
        <taxon>Eukaryota</taxon>
        <taxon>Metazoa</taxon>
        <taxon>Chordata</taxon>
        <taxon>Craniata</taxon>
        <taxon>Vertebrata</taxon>
        <taxon>Chondrichthyes</taxon>
        <taxon>Elasmobranchii</taxon>
        <taxon>Galeomorphii</taxon>
        <taxon>Galeoidea</taxon>
        <taxon>Orectolobiformes</taxon>
        <taxon>Hemiscylliidae</taxon>
        <taxon>Chiloscyllium</taxon>
    </lineage>
</organism>
<proteinExistence type="predicted"/>
<accession>A0A401RSY0</accession>
<keyword evidence="3" id="KW-1185">Reference proteome</keyword>
<sequence>MECRRRGARDRHRTAQPHCRRDLGRPAGGVGNEKGGGADRKPELKRRTRSCCGLTAGTWKAPAPAPRRAEGNPSPPGTSVSQILETIQADLLLAVLIPSSPLAHWDRPPLKLLPV</sequence>
<comment type="caution">
    <text evidence="2">The sequence shown here is derived from an EMBL/GenBank/DDBJ whole genome shotgun (WGS) entry which is preliminary data.</text>
</comment>
<evidence type="ECO:0000313" key="3">
    <source>
        <dbReference type="Proteomes" id="UP000287033"/>
    </source>
</evidence>
<feature type="compositionally biased region" description="Gly residues" evidence="1">
    <location>
        <begin position="26"/>
        <end position="35"/>
    </location>
</feature>
<dbReference type="AlphaFoldDB" id="A0A401RSY0"/>
<reference evidence="2 3" key="1">
    <citation type="journal article" date="2018" name="Nat. Ecol. Evol.">
        <title>Shark genomes provide insights into elasmobranch evolution and the origin of vertebrates.</title>
        <authorList>
            <person name="Hara Y"/>
            <person name="Yamaguchi K"/>
            <person name="Onimaru K"/>
            <person name="Kadota M"/>
            <person name="Koyanagi M"/>
            <person name="Keeley SD"/>
            <person name="Tatsumi K"/>
            <person name="Tanaka K"/>
            <person name="Motone F"/>
            <person name="Kageyama Y"/>
            <person name="Nozu R"/>
            <person name="Adachi N"/>
            <person name="Nishimura O"/>
            <person name="Nakagawa R"/>
            <person name="Tanegashima C"/>
            <person name="Kiyatake I"/>
            <person name="Matsumoto R"/>
            <person name="Murakumo K"/>
            <person name="Nishida K"/>
            <person name="Terakita A"/>
            <person name="Kuratani S"/>
            <person name="Sato K"/>
            <person name="Hyodo S Kuraku.S."/>
        </authorList>
    </citation>
    <scope>NUCLEOTIDE SEQUENCE [LARGE SCALE GENOMIC DNA]</scope>
</reference>
<dbReference type="Proteomes" id="UP000287033">
    <property type="component" value="Unassembled WGS sequence"/>
</dbReference>
<gene>
    <name evidence="2" type="ORF">chiPu_0019719</name>
</gene>
<name>A0A401RSY0_CHIPU</name>
<feature type="region of interest" description="Disordered" evidence="1">
    <location>
        <begin position="1"/>
        <end position="80"/>
    </location>
</feature>
<protein>
    <submittedName>
        <fullName evidence="2">Uncharacterized protein</fullName>
    </submittedName>
</protein>
<evidence type="ECO:0000313" key="2">
    <source>
        <dbReference type="EMBL" id="GCC21252.1"/>
    </source>
</evidence>
<dbReference type="EMBL" id="BEZZ01002132">
    <property type="protein sequence ID" value="GCC21252.1"/>
    <property type="molecule type" value="Genomic_DNA"/>
</dbReference>